<reference evidence="3" key="1">
    <citation type="submission" date="2016-11" db="EMBL/GenBank/DDBJ databases">
        <authorList>
            <person name="Varghese N."/>
            <person name="Submissions S."/>
        </authorList>
    </citation>
    <scope>NUCLEOTIDE SEQUENCE [LARGE SCALE GENOMIC DNA]</scope>
    <source>
        <strain evidence="3">313</strain>
    </source>
</reference>
<dbReference type="Pfam" id="PF07538">
    <property type="entry name" value="ChW"/>
    <property type="match status" value="6"/>
</dbReference>
<dbReference type="InterPro" id="IPR003343">
    <property type="entry name" value="Big_2"/>
</dbReference>
<feature type="domain" description="BIG2" evidence="1">
    <location>
        <begin position="387"/>
        <end position="465"/>
    </location>
</feature>
<dbReference type="SMART" id="SM00728">
    <property type="entry name" value="ChW"/>
    <property type="match status" value="6"/>
</dbReference>
<proteinExistence type="predicted"/>
<dbReference type="eggNOG" id="COG1876">
    <property type="taxonomic scope" value="Bacteria"/>
</dbReference>
<gene>
    <name evidence="2" type="ORF">SAMN05878443_1884</name>
</gene>
<feature type="domain" description="BIG2" evidence="1">
    <location>
        <begin position="305"/>
        <end position="383"/>
    </location>
</feature>
<feature type="domain" description="BIG2" evidence="1">
    <location>
        <begin position="223"/>
        <end position="301"/>
    </location>
</feature>
<dbReference type="SMART" id="SM00635">
    <property type="entry name" value="BID_2"/>
    <property type="match status" value="3"/>
</dbReference>
<name>A0A1N6HJ61_9LACT</name>
<protein>
    <submittedName>
        <fullName evidence="2">Uncharacterized conserved protein YjdB, contains Ig-like domain</fullName>
    </submittedName>
</protein>
<keyword evidence="3" id="KW-1185">Reference proteome</keyword>
<dbReference type="EMBL" id="FSRN01000001">
    <property type="protein sequence ID" value="SIO19685.1"/>
    <property type="molecule type" value="Genomic_DNA"/>
</dbReference>
<accession>A0A1N6HJ61</accession>
<dbReference type="RefSeq" id="WP_051905702.1">
    <property type="nucleotide sequence ID" value="NZ_FSRN01000001.1"/>
</dbReference>
<dbReference type="Pfam" id="PF02368">
    <property type="entry name" value="Big_2"/>
    <property type="match status" value="3"/>
</dbReference>
<evidence type="ECO:0000313" key="2">
    <source>
        <dbReference type="EMBL" id="SIO19685.1"/>
    </source>
</evidence>
<dbReference type="AlphaFoldDB" id="A0A1N6HJ61"/>
<dbReference type="InterPro" id="IPR006637">
    <property type="entry name" value="ChW"/>
</dbReference>
<dbReference type="SUPFAM" id="SSF49373">
    <property type="entry name" value="Invasin/intimin cell-adhesion fragments"/>
    <property type="match status" value="3"/>
</dbReference>
<evidence type="ECO:0000259" key="1">
    <source>
        <dbReference type="SMART" id="SM00635"/>
    </source>
</evidence>
<evidence type="ECO:0000313" key="3">
    <source>
        <dbReference type="Proteomes" id="UP000184758"/>
    </source>
</evidence>
<dbReference type="Proteomes" id="UP000184758">
    <property type="component" value="Unassembled WGS sequence"/>
</dbReference>
<dbReference type="OrthoDB" id="9763643at2"/>
<dbReference type="InterPro" id="IPR008964">
    <property type="entry name" value="Invasin/intimin_cell_adhesion"/>
</dbReference>
<dbReference type="STRING" id="28230.SAMN05878443_1884"/>
<dbReference type="Gene3D" id="2.60.40.1080">
    <property type="match status" value="3"/>
</dbReference>
<dbReference type="eggNOG" id="COG5492">
    <property type="taxonomic scope" value="Bacteria"/>
</dbReference>
<sequence length="771" mass="84793">MKNKKNALLVLITFVSMFVISMTFTNFLGSTVEAISFSVSTQQTNVSFSGDKKIANFRNGESVVITLSNPSSFNDFQWVVLDQYGNQKGSSGEGKFERVYIVSTLNDYNPTTGDRATINFSIKVTDSTGGLLTKPNEQKILEYDGNSSSFNLTDKLTLKMVNFNEDAFEWYLEYPDPSFPQYEYWNKKTPTVSANFDTDFLAEAYKLGFDDYNIIIKDVRKYPLVDISFNKIEANLNKGESETLQILYNPVNTTDDKTINWSSEDPAIAKVDSLGNVTAVEKGTTNIIAMVQDKLIKTKITVNIPLATIDLEEPIKTMNLNEKAVFKVNYDPLNTTEDKTIIWSSSNSSVVKIDSTGTVTALKGGVTNISATVGTKTVSHELKVLSPLLSIQFDKKNVVLQKNSSEQLKIVFNPLDTTDSKMITWTSSNPAVATVDSTGKIAGFQSGNAIIMAKTGDKKIEAFITVSNTSISYSTHVQSIGWLDPVADGTSSGTVGKGKRMEAIKIDIKGNADLGIQYSTHVQSYGWMNWVSDGTLSGTSGEAKRLEAIKLKLTGTDADNYDIYYRVHAEKNGWLGWAKNGEEAGTEGFGRRLEAIEIVIVEKGATAPESTTDAFVKKEITPTVSYTTHVQSIGWQVWVKDGTMAGTFGKAKRLEGIKIKLENLPYAGGVQYKTHVQSYGWQGWSTNGALSGTSGKAKRLEAIQIELTGEMAEKYDVYYRVHAQSYGWLGWAKNGESSGTEGKAKRLEGVEIKLVKKSEQAPVSTVKSFIK</sequence>
<organism evidence="2 3">
    <name type="scientific">Carnobacterium alterfunditum</name>
    <dbReference type="NCBI Taxonomy" id="28230"/>
    <lineage>
        <taxon>Bacteria</taxon>
        <taxon>Bacillati</taxon>
        <taxon>Bacillota</taxon>
        <taxon>Bacilli</taxon>
        <taxon>Lactobacillales</taxon>
        <taxon>Carnobacteriaceae</taxon>
        <taxon>Carnobacterium</taxon>
    </lineage>
</organism>